<dbReference type="PANTHER" id="PTHR46401:SF2">
    <property type="entry name" value="GLYCOSYLTRANSFERASE WBBK-RELATED"/>
    <property type="match status" value="1"/>
</dbReference>
<dbReference type="RefSeq" id="WP_070354257.1">
    <property type="nucleotide sequence ID" value="NZ_CP043474.1"/>
</dbReference>
<dbReference type="Pfam" id="PF13439">
    <property type="entry name" value="Glyco_transf_4"/>
    <property type="match status" value="1"/>
</dbReference>
<dbReference type="GO" id="GO:0009103">
    <property type="term" value="P:lipopolysaccharide biosynthetic process"/>
    <property type="evidence" value="ECO:0007669"/>
    <property type="project" value="TreeGrafter"/>
</dbReference>
<reference evidence="4 5" key="1">
    <citation type="submission" date="2016-09" db="EMBL/GenBank/DDBJ databases">
        <title>genome sequence of Mycobacterium sp. 739 SCH.</title>
        <authorList>
            <person name="Greninger A.L."/>
            <person name="Qin X."/>
            <person name="Jerome K."/>
            <person name="Vora S."/>
            <person name="Quinn K."/>
        </authorList>
    </citation>
    <scope>NUCLEOTIDE SEQUENCE [LARGE SCALE GENOMIC DNA]</scope>
    <source>
        <strain evidence="4 5">SCH</strain>
    </source>
</reference>
<evidence type="ECO:0000313" key="4">
    <source>
        <dbReference type="EMBL" id="OFJ52631.1"/>
    </source>
</evidence>
<keyword evidence="1" id="KW-0328">Glycosyltransferase</keyword>
<dbReference type="PANTHER" id="PTHR46401">
    <property type="entry name" value="GLYCOSYLTRANSFERASE WBBK-RELATED"/>
    <property type="match status" value="1"/>
</dbReference>
<proteinExistence type="predicted"/>
<feature type="domain" description="Glycosyltransferase subfamily 4-like N-terminal" evidence="3">
    <location>
        <begin position="18"/>
        <end position="155"/>
    </location>
</feature>
<dbReference type="Proteomes" id="UP000178953">
    <property type="component" value="Unassembled WGS sequence"/>
</dbReference>
<accession>A0A1E8Q337</accession>
<sequence>MRVLYLSPWLRPIARVHAENLRALSADVRLVTSDLHFESDAARPYETVLLGRPIPWAGWRSWFAAYREARRFAPDVVITEMLRDPRWRLLARLAPRVRMVHDDRPHDATHVAPWWNRWFFDRWDEKADATIVFSRYVAASLAAQHRDARPIHVAPLISDLDPDLVPDVVPASSRRNFLLIGRQKPYKNHAVVFAAWEAHVRGPAWQGDELVLLGDGEIEVALPPHARWVRDEFRYSDIVGEIARAKGAVAHCRSASQSGVQVLAMQLGVPTVVSDSGGLPEYQPPGVAVTGVDDVAGLTRVFDQLATPEEAALQGKAAREHHDEVCDPRRAAGRLLEILQDVTSRP</sequence>
<evidence type="ECO:0000256" key="2">
    <source>
        <dbReference type="ARBA" id="ARBA00022679"/>
    </source>
</evidence>
<protein>
    <recommendedName>
        <fullName evidence="3">Glycosyltransferase subfamily 4-like N-terminal domain-containing protein</fullName>
    </recommendedName>
</protein>
<keyword evidence="2" id="KW-0808">Transferase</keyword>
<gene>
    <name evidence="4" type="ORF">BEL07_16780</name>
</gene>
<dbReference type="Pfam" id="PF13692">
    <property type="entry name" value="Glyco_trans_1_4"/>
    <property type="match status" value="1"/>
</dbReference>
<dbReference type="InterPro" id="IPR028098">
    <property type="entry name" value="Glyco_trans_4-like_N"/>
</dbReference>
<dbReference type="EMBL" id="MCHX01000037">
    <property type="protein sequence ID" value="OFJ52631.1"/>
    <property type="molecule type" value="Genomic_DNA"/>
</dbReference>
<name>A0A1E8Q337_9MYCO</name>
<dbReference type="SUPFAM" id="SSF53756">
    <property type="entry name" value="UDP-Glycosyltransferase/glycogen phosphorylase"/>
    <property type="match status" value="1"/>
</dbReference>
<keyword evidence="5" id="KW-1185">Reference proteome</keyword>
<dbReference type="OrthoDB" id="3743653at2"/>
<evidence type="ECO:0000259" key="3">
    <source>
        <dbReference type="Pfam" id="PF13439"/>
    </source>
</evidence>
<evidence type="ECO:0000313" key="5">
    <source>
        <dbReference type="Proteomes" id="UP000178953"/>
    </source>
</evidence>
<dbReference type="CDD" id="cd03801">
    <property type="entry name" value="GT4_PimA-like"/>
    <property type="match status" value="1"/>
</dbReference>
<organism evidence="4 5">
    <name type="scientific">Mycolicibacterium grossiae</name>
    <dbReference type="NCBI Taxonomy" id="1552759"/>
    <lineage>
        <taxon>Bacteria</taxon>
        <taxon>Bacillati</taxon>
        <taxon>Actinomycetota</taxon>
        <taxon>Actinomycetes</taxon>
        <taxon>Mycobacteriales</taxon>
        <taxon>Mycobacteriaceae</taxon>
        <taxon>Mycolicibacterium</taxon>
    </lineage>
</organism>
<dbReference type="Gene3D" id="3.40.50.2000">
    <property type="entry name" value="Glycogen Phosphorylase B"/>
    <property type="match status" value="2"/>
</dbReference>
<comment type="caution">
    <text evidence="4">The sequence shown here is derived from an EMBL/GenBank/DDBJ whole genome shotgun (WGS) entry which is preliminary data.</text>
</comment>
<evidence type="ECO:0000256" key="1">
    <source>
        <dbReference type="ARBA" id="ARBA00022676"/>
    </source>
</evidence>
<dbReference type="AlphaFoldDB" id="A0A1E8Q337"/>
<dbReference type="GO" id="GO:0016757">
    <property type="term" value="F:glycosyltransferase activity"/>
    <property type="evidence" value="ECO:0007669"/>
    <property type="project" value="UniProtKB-KW"/>
</dbReference>